<comment type="caution">
    <text evidence="8">The sequence shown here is derived from an EMBL/GenBank/DDBJ whole genome shotgun (WGS) entry which is preliminary data.</text>
</comment>
<evidence type="ECO:0000313" key="8">
    <source>
        <dbReference type="EMBL" id="OGG04012.1"/>
    </source>
</evidence>
<dbReference type="Proteomes" id="UP000176665">
    <property type="component" value="Unassembled WGS sequence"/>
</dbReference>
<dbReference type="PANTHER" id="PTHR21496:SF0">
    <property type="entry name" value="RIESKE DOMAIN-CONTAINING PROTEIN"/>
    <property type="match status" value="1"/>
</dbReference>
<dbReference type="Gene3D" id="2.102.10.10">
    <property type="entry name" value="Rieske [2Fe-2S] iron-sulphur domain"/>
    <property type="match status" value="1"/>
</dbReference>
<feature type="domain" description="Rieske" evidence="7">
    <location>
        <begin position="5"/>
        <end position="100"/>
    </location>
</feature>
<organism evidence="8 9">
    <name type="scientific">Candidatus Gottesmanbacteria bacterium RBG_16_37_8</name>
    <dbReference type="NCBI Taxonomy" id="1798371"/>
    <lineage>
        <taxon>Bacteria</taxon>
        <taxon>Candidatus Gottesmaniibacteriota</taxon>
    </lineage>
</organism>
<dbReference type="AlphaFoldDB" id="A0A1F5YVT7"/>
<keyword evidence="3" id="KW-0408">Iron</keyword>
<evidence type="ECO:0000256" key="3">
    <source>
        <dbReference type="ARBA" id="ARBA00023004"/>
    </source>
</evidence>
<comment type="similarity">
    <text evidence="6">Belongs to the bacterial ring-hydroxylating dioxygenase ferredoxin component family.</text>
</comment>
<keyword evidence="1" id="KW-0001">2Fe-2S</keyword>
<evidence type="ECO:0000256" key="6">
    <source>
        <dbReference type="ARBA" id="ARBA00038001"/>
    </source>
</evidence>
<keyword evidence="2" id="KW-0479">Metal-binding</keyword>
<dbReference type="EMBL" id="MFJA01000009">
    <property type="protein sequence ID" value="OGG04012.1"/>
    <property type="molecule type" value="Genomic_DNA"/>
</dbReference>
<evidence type="ECO:0000259" key="7">
    <source>
        <dbReference type="PROSITE" id="PS51296"/>
    </source>
</evidence>
<gene>
    <name evidence="8" type="ORF">A2W14_00765</name>
</gene>
<protein>
    <recommendedName>
        <fullName evidence="7">Rieske domain-containing protein</fullName>
    </recommendedName>
</protein>
<evidence type="ECO:0000256" key="5">
    <source>
        <dbReference type="ARBA" id="ARBA00034078"/>
    </source>
</evidence>
<sequence>MAKFNKVAQKSDIENGKMKEYKIDGKTLVIANVDGEYLAFDGICTHAYCALAGGFLDSYTLTCYCHGGQFDIKSGEVLSLPPPAPINVYPVKIEDDDILIKL</sequence>
<dbReference type="STRING" id="1798371.A2W14_00765"/>
<comment type="cofactor">
    <cofactor evidence="5">
        <name>[2Fe-2S] cluster</name>
        <dbReference type="ChEBI" id="CHEBI:190135"/>
    </cofactor>
</comment>
<evidence type="ECO:0000256" key="2">
    <source>
        <dbReference type="ARBA" id="ARBA00022723"/>
    </source>
</evidence>
<dbReference type="PANTHER" id="PTHR21496">
    <property type="entry name" value="FERREDOXIN-RELATED"/>
    <property type="match status" value="1"/>
</dbReference>
<dbReference type="GO" id="GO:0046872">
    <property type="term" value="F:metal ion binding"/>
    <property type="evidence" value="ECO:0007669"/>
    <property type="project" value="UniProtKB-KW"/>
</dbReference>
<evidence type="ECO:0000256" key="4">
    <source>
        <dbReference type="ARBA" id="ARBA00023014"/>
    </source>
</evidence>
<name>A0A1F5YVT7_9BACT</name>
<keyword evidence="4" id="KW-0411">Iron-sulfur</keyword>
<dbReference type="CDD" id="cd03528">
    <property type="entry name" value="Rieske_RO_ferredoxin"/>
    <property type="match status" value="1"/>
</dbReference>
<proteinExistence type="inferred from homology"/>
<evidence type="ECO:0000256" key="1">
    <source>
        <dbReference type="ARBA" id="ARBA00022714"/>
    </source>
</evidence>
<dbReference type="Pfam" id="PF00355">
    <property type="entry name" value="Rieske"/>
    <property type="match status" value="1"/>
</dbReference>
<dbReference type="InterPro" id="IPR017941">
    <property type="entry name" value="Rieske_2Fe-2S"/>
</dbReference>
<reference evidence="8 9" key="1">
    <citation type="journal article" date="2016" name="Nat. Commun.">
        <title>Thousands of microbial genomes shed light on interconnected biogeochemical processes in an aquifer system.</title>
        <authorList>
            <person name="Anantharaman K."/>
            <person name="Brown C.T."/>
            <person name="Hug L.A."/>
            <person name="Sharon I."/>
            <person name="Castelle C.J."/>
            <person name="Probst A.J."/>
            <person name="Thomas B.C."/>
            <person name="Singh A."/>
            <person name="Wilkins M.J."/>
            <person name="Karaoz U."/>
            <person name="Brodie E.L."/>
            <person name="Williams K.H."/>
            <person name="Hubbard S.S."/>
            <person name="Banfield J.F."/>
        </authorList>
    </citation>
    <scope>NUCLEOTIDE SEQUENCE [LARGE SCALE GENOMIC DNA]</scope>
</reference>
<dbReference type="SUPFAM" id="SSF50022">
    <property type="entry name" value="ISP domain"/>
    <property type="match status" value="1"/>
</dbReference>
<dbReference type="PROSITE" id="PS51296">
    <property type="entry name" value="RIESKE"/>
    <property type="match status" value="1"/>
</dbReference>
<dbReference type="InterPro" id="IPR036922">
    <property type="entry name" value="Rieske_2Fe-2S_sf"/>
</dbReference>
<accession>A0A1F5YVT7</accession>
<dbReference type="GO" id="GO:0051537">
    <property type="term" value="F:2 iron, 2 sulfur cluster binding"/>
    <property type="evidence" value="ECO:0007669"/>
    <property type="project" value="UniProtKB-KW"/>
</dbReference>
<evidence type="ECO:0000313" key="9">
    <source>
        <dbReference type="Proteomes" id="UP000176665"/>
    </source>
</evidence>